<protein>
    <submittedName>
        <fullName evidence="1">Uncharacterized protein</fullName>
    </submittedName>
</protein>
<dbReference type="InParanoid" id="A0A1I4Z617"/>
<evidence type="ECO:0000313" key="2">
    <source>
        <dbReference type="Proteomes" id="UP000183413"/>
    </source>
</evidence>
<dbReference type="STRING" id="1993.SAMN04489713_10265"/>
<sequence length="132" mass="14816">MSTYVPPGWPSQVHPPGTDRFEDTALAWLLELVPPEYRRYGVLRRYPIALARMARHHVSASVEAAREGFRTARVDLGDTVPPHGIESVLDTYRREGARLVALLQAIELVETALRGLADPDDPAHRRPFTPKL</sequence>
<dbReference type="Proteomes" id="UP000183413">
    <property type="component" value="Unassembled WGS sequence"/>
</dbReference>
<reference evidence="1 2" key="1">
    <citation type="submission" date="2016-10" db="EMBL/GenBank/DDBJ databases">
        <authorList>
            <person name="de Groot N.N."/>
        </authorList>
    </citation>
    <scope>NUCLEOTIDE SEQUENCE [LARGE SCALE GENOMIC DNA]</scope>
    <source>
        <strain evidence="1 2">DSM 43067</strain>
    </source>
</reference>
<dbReference type="EMBL" id="FOVH01000002">
    <property type="protein sequence ID" value="SFN45716.1"/>
    <property type="molecule type" value="Genomic_DNA"/>
</dbReference>
<organism evidence="1 2">
    <name type="scientific">Actinomadura madurae</name>
    <dbReference type="NCBI Taxonomy" id="1993"/>
    <lineage>
        <taxon>Bacteria</taxon>
        <taxon>Bacillati</taxon>
        <taxon>Actinomycetota</taxon>
        <taxon>Actinomycetes</taxon>
        <taxon>Streptosporangiales</taxon>
        <taxon>Thermomonosporaceae</taxon>
        <taxon>Actinomadura</taxon>
    </lineage>
</organism>
<name>A0A1I4Z617_9ACTN</name>
<dbReference type="eggNOG" id="ENOG50332RT">
    <property type="taxonomic scope" value="Bacteria"/>
</dbReference>
<keyword evidence="2" id="KW-1185">Reference proteome</keyword>
<accession>A0A1I4Z617</accession>
<dbReference type="RefSeq" id="WP_021597445.1">
    <property type="nucleotide sequence ID" value="NZ_CP083237.1"/>
</dbReference>
<proteinExistence type="predicted"/>
<dbReference type="OrthoDB" id="4244911at2"/>
<dbReference type="GeneID" id="99650156"/>
<gene>
    <name evidence="1" type="ORF">SAMN04489713_10265</name>
</gene>
<dbReference type="AlphaFoldDB" id="A0A1I4Z617"/>
<evidence type="ECO:0000313" key="1">
    <source>
        <dbReference type="EMBL" id="SFN45716.1"/>
    </source>
</evidence>